<evidence type="ECO:0000313" key="1">
    <source>
        <dbReference type="EMBL" id="OIQ73764.1"/>
    </source>
</evidence>
<gene>
    <name evidence="1" type="ORF">GALL_445930</name>
</gene>
<dbReference type="AlphaFoldDB" id="A0A1J5Q1L4"/>
<dbReference type="EMBL" id="MLJW01002743">
    <property type="protein sequence ID" value="OIQ73764.1"/>
    <property type="molecule type" value="Genomic_DNA"/>
</dbReference>
<proteinExistence type="predicted"/>
<name>A0A1J5Q1L4_9ZZZZ</name>
<reference evidence="1" key="1">
    <citation type="submission" date="2016-10" db="EMBL/GenBank/DDBJ databases">
        <title>Sequence of Gallionella enrichment culture.</title>
        <authorList>
            <person name="Poehlein A."/>
            <person name="Muehling M."/>
            <person name="Daniel R."/>
        </authorList>
    </citation>
    <scope>NUCLEOTIDE SEQUENCE</scope>
</reference>
<protein>
    <submittedName>
        <fullName evidence="1">Uncharacterized protein</fullName>
    </submittedName>
</protein>
<accession>A0A1J5Q1L4</accession>
<organism evidence="1">
    <name type="scientific">mine drainage metagenome</name>
    <dbReference type="NCBI Taxonomy" id="410659"/>
    <lineage>
        <taxon>unclassified sequences</taxon>
        <taxon>metagenomes</taxon>
        <taxon>ecological metagenomes</taxon>
    </lineage>
</organism>
<sequence>MRLVQIDVIGLETAERIIASFHDVLAGKAAVVLSRTDRPVNLGEQFIGFASDALKRSSQNLFSDCPGVDVGGVESCYPDIQSGRNAGLRGVLLDLASVGYPVTVRDS</sequence>
<comment type="caution">
    <text evidence="1">The sequence shown here is derived from an EMBL/GenBank/DDBJ whole genome shotgun (WGS) entry which is preliminary data.</text>
</comment>